<dbReference type="SUPFAM" id="SSF56112">
    <property type="entry name" value="Protein kinase-like (PK-like)"/>
    <property type="match status" value="1"/>
</dbReference>
<protein>
    <submittedName>
        <fullName evidence="4">Meiosis-specific serine/threonine-protein kinase MEK1</fullName>
    </submittedName>
</protein>
<keyword evidence="4" id="KW-0808">Transferase</keyword>
<gene>
    <name evidence="4" type="ORF">AO440_000706</name>
</gene>
<dbReference type="VEuPathDB" id="FungiDB:CAGL0D02244g"/>
<dbReference type="PROSITE" id="PS50006">
    <property type="entry name" value="FHA_DOMAIN"/>
    <property type="match status" value="1"/>
</dbReference>
<dbReference type="SMART" id="SM00240">
    <property type="entry name" value="FHA"/>
    <property type="match status" value="1"/>
</dbReference>
<dbReference type="VEuPathDB" id="FungiDB:B1J91_D02244g"/>
<dbReference type="InterPro" id="IPR011009">
    <property type="entry name" value="Kinase-like_dom_sf"/>
</dbReference>
<dbReference type="InterPro" id="IPR000253">
    <property type="entry name" value="FHA_dom"/>
</dbReference>
<feature type="domain" description="FHA" evidence="2">
    <location>
        <begin position="47"/>
        <end position="102"/>
    </location>
</feature>
<dbReference type="FunFam" id="1.10.510.10:FF:001021">
    <property type="entry name" value="Serine/threonine protein kinase"/>
    <property type="match status" value="1"/>
</dbReference>
<name>A0A0W0E2D8_CANGB</name>
<dbReference type="InterPro" id="IPR000719">
    <property type="entry name" value="Prot_kinase_dom"/>
</dbReference>
<comment type="similarity">
    <text evidence="1">Belongs to the protein kinase superfamily. CAMK Ser/Thr protein kinase family. CHEK2 subfamily.</text>
</comment>
<dbReference type="InterPro" id="IPR008271">
    <property type="entry name" value="Ser/Thr_kinase_AS"/>
</dbReference>
<dbReference type="SMART" id="SM00220">
    <property type="entry name" value="S_TKc"/>
    <property type="match status" value="1"/>
</dbReference>
<dbReference type="Pfam" id="PF00069">
    <property type="entry name" value="Pkinase"/>
    <property type="match status" value="1"/>
</dbReference>
<dbReference type="CDD" id="cd22670">
    <property type="entry name" value="FHA_MEK1-like"/>
    <property type="match status" value="1"/>
</dbReference>
<dbReference type="GO" id="GO:0005524">
    <property type="term" value="F:ATP binding"/>
    <property type="evidence" value="ECO:0007669"/>
    <property type="project" value="InterPro"/>
</dbReference>
<organism evidence="4 5">
    <name type="scientific">Candida glabrata</name>
    <name type="common">Yeast</name>
    <name type="synonym">Torulopsis glabrata</name>
    <dbReference type="NCBI Taxonomy" id="5478"/>
    <lineage>
        <taxon>Eukaryota</taxon>
        <taxon>Fungi</taxon>
        <taxon>Dikarya</taxon>
        <taxon>Ascomycota</taxon>
        <taxon>Saccharomycotina</taxon>
        <taxon>Saccharomycetes</taxon>
        <taxon>Saccharomycetales</taxon>
        <taxon>Saccharomycetaceae</taxon>
        <taxon>Nakaseomyces</taxon>
    </lineage>
</organism>
<dbReference type="VEuPathDB" id="FungiDB:GVI51_D02189"/>
<sequence>MDSYLEVIGDFKPGEVLLSGQWGHRVVGHNLAGTPRPRVYIELHNPIKIGRSPKENCMCISNPAISAIHCMVWMILFDETSIPMYYLRDCSLNGTYINGTKLLKENVAILNDGDLIELCENSGKFLKFSCQPSTPSLPKKITINYTENVDNWNISNIVVGNGTFGYVLIAYMDIGAHSEKNAQKIVPKCYAVKIVKMKLSKLDKEAKILMQLNHPNIIKVFKTHTDKSNNLYIFQELIPGGDLFSYLAKGDCLMPISQTEALVFVYQILHALKYLHTKGIVHRDLKLDNILLCTPEPFTKIVLADFGIARTVTTMKSRMFTVVGTPEYCAPEVGFKANRKAYHSFFRAATLEQQGYDSKCDLWSLGVITHIMLTGISPFYGDGIEQSIVENAKAGILNFNVSQWSTIDIMAQNFVSKLLEVNVDKRLDCEQCFNHLWISKHQKSLKEIYEKKVLLRFSEKNQMGQPKTELETKYLIEEKINHKGIVA</sequence>
<evidence type="ECO:0000256" key="1">
    <source>
        <dbReference type="ARBA" id="ARBA00005575"/>
    </source>
</evidence>
<feature type="domain" description="Protein kinase" evidence="3">
    <location>
        <begin position="153"/>
        <end position="438"/>
    </location>
</feature>
<dbReference type="Proteomes" id="UP000054886">
    <property type="component" value="Unassembled WGS sequence"/>
</dbReference>
<evidence type="ECO:0000313" key="4">
    <source>
        <dbReference type="EMBL" id="KTB01294.1"/>
    </source>
</evidence>
<dbReference type="SUPFAM" id="SSF49879">
    <property type="entry name" value="SMAD/FHA domain"/>
    <property type="match status" value="1"/>
</dbReference>
<accession>A0A0W0E2D8</accession>
<dbReference type="Gene3D" id="2.60.200.20">
    <property type="match status" value="1"/>
</dbReference>
<dbReference type="PROSITE" id="PS50011">
    <property type="entry name" value="PROTEIN_KINASE_DOM"/>
    <property type="match status" value="1"/>
</dbReference>
<comment type="caution">
    <text evidence="4">The sequence shown here is derived from an EMBL/GenBank/DDBJ whole genome shotgun (WGS) entry which is preliminary data.</text>
</comment>
<dbReference type="AlphaFoldDB" id="A0A0W0E2D8"/>
<dbReference type="GO" id="GO:0004672">
    <property type="term" value="F:protein kinase activity"/>
    <property type="evidence" value="ECO:0007669"/>
    <property type="project" value="InterPro"/>
</dbReference>
<dbReference type="Gene3D" id="1.10.510.10">
    <property type="entry name" value="Transferase(Phosphotransferase) domain 1"/>
    <property type="match status" value="1"/>
</dbReference>
<dbReference type="Gene3D" id="3.30.200.20">
    <property type="entry name" value="Phosphorylase Kinase, domain 1"/>
    <property type="match status" value="1"/>
</dbReference>
<evidence type="ECO:0000259" key="3">
    <source>
        <dbReference type="PROSITE" id="PS50011"/>
    </source>
</evidence>
<evidence type="ECO:0000259" key="2">
    <source>
        <dbReference type="PROSITE" id="PS50006"/>
    </source>
</evidence>
<dbReference type="Pfam" id="PF00498">
    <property type="entry name" value="FHA"/>
    <property type="match status" value="1"/>
</dbReference>
<reference evidence="4 5" key="1">
    <citation type="submission" date="2015-10" db="EMBL/GenBank/DDBJ databases">
        <title>Draft genomes sequences of Candida glabrata isolates 1A, 1B, 2A, 2B, 3A and 3B.</title>
        <authorList>
            <person name="Haavelsrud O.E."/>
            <person name="Gaustad P."/>
        </authorList>
    </citation>
    <scope>NUCLEOTIDE SEQUENCE [LARGE SCALE GENOMIC DNA]</scope>
    <source>
        <strain evidence="4">910700640</strain>
    </source>
</reference>
<dbReference type="PANTHER" id="PTHR24347">
    <property type="entry name" value="SERINE/THREONINE-PROTEIN KINASE"/>
    <property type="match status" value="1"/>
</dbReference>
<keyword evidence="4" id="KW-0418">Kinase</keyword>
<proteinExistence type="inferred from homology"/>
<dbReference type="InterPro" id="IPR008984">
    <property type="entry name" value="SMAD_FHA_dom_sf"/>
</dbReference>
<dbReference type="PROSITE" id="PS00108">
    <property type="entry name" value="PROTEIN_KINASE_ST"/>
    <property type="match status" value="1"/>
</dbReference>
<evidence type="ECO:0000313" key="5">
    <source>
        <dbReference type="Proteomes" id="UP000054886"/>
    </source>
</evidence>
<dbReference type="VEuPathDB" id="FungiDB:GWK60_D02409"/>
<dbReference type="EMBL" id="LLZZ01000131">
    <property type="protein sequence ID" value="KTB01294.1"/>
    <property type="molecule type" value="Genomic_DNA"/>
</dbReference>